<evidence type="ECO:0000256" key="1">
    <source>
        <dbReference type="ARBA" id="ARBA00023027"/>
    </source>
</evidence>
<reference evidence="3 4" key="1">
    <citation type="submission" date="2018-06" db="EMBL/GenBank/DDBJ databases">
        <authorList>
            <consortium name="Pathogen Informatics"/>
            <person name="Doyle S."/>
        </authorList>
    </citation>
    <scope>NUCLEOTIDE SEQUENCE [LARGE SCALE GENOMIC DNA]</scope>
    <source>
        <strain evidence="3 4">NCTC13291</strain>
    </source>
</reference>
<keyword evidence="3" id="KW-0456">Lyase</keyword>
<name>A0A379N0W0_9PROT</name>
<dbReference type="Proteomes" id="UP000254919">
    <property type="component" value="Unassembled WGS sequence"/>
</dbReference>
<evidence type="ECO:0000313" key="3">
    <source>
        <dbReference type="EMBL" id="SUE39628.1"/>
    </source>
</evidence>
<gene>
    <name evidence="3" type="primary">strE_1</name>
    <name evidence="3" type="ORF">NCTC13291_01414</name>
</gene>
<protein>
    <submittedName>
        <fullName evidence="3">dTDP-glucose 4,6-dehydratase</fullName>
        <ecNumber evidence="3">4.2.1.46</ecNumber>
    </submittedName>
</protein>
<organism evidence="3 4">
    <name type="scientific">Roseomonas mucosa</name>
    <dbReference type="NCBI Taxonomy" id="207340"/>
    <lineage>
        <taxon>Bacteria</taxon>
        <taxon>Pseudomonadati</taxon>
        <taxon>Pseudomonadota</taxon>
        <taxon>Alphaproteobacteria</taxon>
        <taxon>Acetobacterales</taxon>
        <taxon>Roseomonadaceae</taxon>
        <taxon>Roseomonas</taxon>
    </lineage>
</organism>
<dbReference type="EC" id="4.2.1.46" evidence="3"/>
<dbReference type="Pfam" id="PF01370">
    <property type="entry name" value="Epimerase"/>
    <property type="match status" value="1"/>
</dbReference>
<dbReference type="PANTHER" id="PTHR43574">
    <property type="entry name" value="EPIMERASE-RELATED"/>
    <property type="match status" value="1"/>
</dbReference>
<proteinExistence type="predicted"/>
<accession>A0A379N0W0</accession>
<dbReference type="AlphaFoldDB" id="A0A379N0W0"/>
<dbReference type="RefSeq" id="WP_019461129.1">
    <property type="nucleotide sequence ID" value="NZ_AP031462.1"/>
</dbReference>
<keyword evidence="1" id="KW-0520">NAD</keyword>
<dbReference type="InterPro" id="IPR001509">
    <property type="entry name" value="Epimerase_deHydtase"/>
</dbReference>
<sequence>MSGGGAVSALAGARILVTGAAGFVGAHLSRRLLEEGAEVLGLDDLNPYYDPALKRARLSAMLDHPRFRFAEADLAEPGLLARHWSGFAPDMVAHLAAQAGVRYSLQAPRAYGRANLDGFLEVLESARAHPVRHLVYASSSSVYGASTRVPFREDDPVDRPSSLYAATKRANELMAHSYAHLFALPLTGLRFFTVYGPWGRPDMAYWGFTQALYEGREIRVFNHGQVWRDFTYVDEVVEAIARLLPQPPAAPDEPGRPVPEAPHRIFNIGNHTPVPVGEMIDILERHTGRTALRRPVPMQPGDVERTWADVSALKAAVGFAPRTPLEEGLGRFVDWYRQYHRINC</sequence>
<dbReference type="GO" id="GO:0008460">
    <property type="term" value="F:dTDP-glucose 4,6-dehydratase activity"/>
    <property type="evidence" value="ECO:0007669"/>
    <property type="project" value="UniProtKB-EC"/>
</dbReference>
<dbReference type="PRINTS" id="PR01713">
    <property type="entry name" value="NUCEPIMERASE"/>
</dbReference>
<evidence type="ECO:0000259" key="2">
    <source>
        <dbReference type="Pfam" id="PF01370"/>
    </source>
</evidence>
<evidence type="ECO:0000313" key="4">
    <source>
        <dbReference type="Proteomes" id="UP000254919"/>
    </source>
</evidence>
<dbReference type="SUPFAM" id="SSF51735">
    <property type="entry name" value="NAD(P)-binding Rossmann-fold domains"/>
    <property type="match status" value="1"/>
</dbReference>
<dbReference type="GeneID" id="99632464"/>
<dbReference type="InterPro" id="IPR036291">
    <property type="entry name" value="NAD(P)-bd_dom_sf"/>
</dbReference>
<feature type="domain" description="NAD-dependent epimerase/dehydratase" evidence="2">
    <location>
        <begin position="15"/>
        <end position="252"/>
    </location>
</feature>
<dbReference type="EMBL" id="UGVN01000001">
    <property type="protein sequence ID" value="SUE39628.1"/>
    <property type="molecule type" value="Genomic_DNA"/>
</dbReference>
<dbReference type="Gene3D" id="3.40.50.720">
    <property type="entry name" value="NAD(P)-binding Rossmann-like Domain"/>
    <property type="match status" value="1"/>
</dbReference>